<accession>A0ABR2I2W9</accession>
<feature type="compositionally biased region" description="Polar residues" evidence="1">
    <location>
        <begin position="467"/>
        <end position="479"/>
    </location>
</feature>
<evidence type="ECO:0000313" key="2">
    <source>
        <dbReference type="EMBL" id="KAK8856382.1"/>
    </source>
</evidence>
<feature type="region of interest" description="Disordered" evidence="1">
    <location>
        <begin position="283"/>
        <end position="616"/>
    </location>
</feature>
<organism evidence="2 3">
    <name type="scientific">Apiospora arundinis</name>
    <dbReference type="NCBI Taxonomy" id="335852"/>
    <lineage>
        <taxon>Eukaryota</taxon>
        <taxon>Fungi</taxon>
        <taxon>Dikarya</taxon>
        <taxon>Ascomycota</taxon>
        <taxon>Pezizomycotina</taxon>
        <taxon>Sordariomycetes</taxon>
        <taxon>Xylariomycetidae</taxon>
        <taxon>Amphisphaeriales</taxon>
        <taxon>Apiosporaceae</taxon>
        <taxon>Apiospora</taxon>
    </lineage>
</organism>
<gene>
    <name evidence="2" type="ORF">PGQ11_012294</name>
</gene>
<feature type="compositionally biased region" description="Polar residues" evidence="1">
    <location>
        <begin position="487"/>
        <end position="500"/>
    </location>
</feature>
<feature type="region of interest" description="Disordered" evidence="1">
    <location>
        <begin position="16"/>
        <end position="47"/>
    </location>
</feature>
<feature type="compositionally biased region" description="Low complexity" evidence="1">
    <location>
        <begin position="436"/>
        <end position="449"/>
    </location>
</feature>
<sequence>MADLGNWFRFVPRARTPVTPRSPVSSERFSFHDAEEQQRSRPGPAHMSSFLSLATHASSQSPEPQEPKSASFSIKDHDKVHNPSLDQLVEALQVNIMANGILAPLPVHMNTYVLRLIEGYSNCKEDLRAKNAALEEVKRMREATFEDFTVLAEEFRNREGQYKSEIRRLEVLLAQKNGLETVTLARTNSTLDRSQPDAKKFVSRLQERRNEAAARDAEARAAASQPTFSFLQGQSLSTDAEIMRVLDQGRGVEGIGIGDGKTSAKYISDILDNESDVKISEKFRRSDAARADAPRRKPRYRAGYAALEPGHTNRRYLRTHSTEKLQPGTGSLTSSSGPTSGAIPAATEAQGAPDGKPSAKISARIDGNDSDDSSPSQRADSNQSFRLSPSRRNGDTALETKNDRRRNVARESRFSFAEGEDTFTTGTVDAGTFQPSENENGSASSAGSAKGRDDRLVTGTAPRTYEQVRQSQATPTQVPEASPPSARRSTSLHSKGNTSGVKAAPRPPRPYLEGRPLTWSRSPKGLPSTPTGAAAEDVFAGIRSHDSTGSFNTVIRVNSARSNQSVSSPSLAGDSDRDQGSPSQQQRKPGSQRRTSAQIAASRAVARDQTQQSGQI</sequence>
<comment type="caution">
    <text evidence="2">The sequence shown here is derived from an EMBL/GenBank/DDBJ whole genome shotgun (WGS) entry which is preliminary data.</text>
</comment>
<dbReference type="EMBL" id="JAPCWZ010000007">
    <property type="protein sequence ID" value="KAK8856382.1"/>
    <property type="molecule type" value="Genomic_DNA"/>
</dbReference>
<dbReference type="Proteomes" id="UP001390339">
    <property type="component" value="Unassembled WGS sequence"/>
</dbReference>
<feature type="compositionally biased region" description="Basic and acidic residues" evidence="1">
    <location>
        <begin position="29"/>
        <end position="39"/>
    </location>
</feature>
<feature type="compositionally biased region" description="Polar residues" evidence="1">
    <location>
        <begin position="580"/>
        <end position="599"/>
    </location>
</feature>
<proteinExistence type="predicted"/>
<feature type="compositionally biased region" description="Polar residues" evidence="1">
    <location>
        <begin position="373"/>
        <end position="391"/>
    </location>
</feature>
<name>A0ABR2I2W9_9PEZI</name>
<feature type="compositionally biased region" description="Polar residues" evidence="1">
    <location>
        <begin position="547"/>
        <end position="570"/>
    </location>
</feature>
<reference evidence="2 3" key="1">
    <citation type="journal article" date="2024" name="IMA Fungus">
        <title>Apiospora arundinis, a panoply of carbohydrate-active enzymes and secondary metabolites.</title>
        <authorList>
            <person name="Sorensen T."/>
            <person name="Petersen C."/>
            <person name="Muurmann A.T."/>
            <person name="Christiansen J.V."/>
            <person name="Brundto M.L."/>
            <person name="Overgaard C.K."/>
            <person name="Boysen A.T."/>
            <person name="Wollenberg R.D."/>
            <person name="Larsen T.O."/>
            <person name="Sorensen J.L."/>
            <person name="Nielsen K.L."/>
            <person name="Sondergaard T.E."/>
        </authorList>
    </citation>
    <scope>NUCLEOTIDE SEQUENCE [LARGE SCALE GENOMIC DNA]</scope>
    <source>
        <strain evidence="2 3">AAU 773</strain>
    </source>
</reference>
<evidence type="ECO:0000256" key="1">
    <source>
        <dbReference type="SAM" id="MobiDB-lite"/>
    </source>
</evidence>
<evidence type="ECO:0000313" key="3">
    <source>
        <dbReference type="Proteomes" id="UP001390339"/>
    </source>
</evidence>
<protein>
    <submittedName>
        <fullName evidence="2">Uncharacterized protein</fullName>
    </submittedName>
</protein>
<feature type="compositionally biased region" description="Basic and acidic residues" evidence="1">
    <location>
        <begin position="283"/>
        <end position="295"/>
    </location>
</feature>
<feature type="compositionally biased region" description="Low complexity" evidence="1">
    <location>
        <begin position="327"/>
        <end position="341"/>
    </location>
</feature>
<feature type="compositionally biased region" description="Basic and acidic residues" evidence="1">
    <location>
        <begin position="392"/>
        <end position="413"/>
    </location>
</feature>
<keyword evidence="3" id="KW-1185">Reference proteome</keyword>